<protein>
    <submittedName>
        <fullName evidence="1">Uncharacterized protein</fullName>
    </submittedName>
</protein>
<keyword evidence="2" id="KW-1185">Reference proteome</keyword>
<proteinExistence type="predicted"/>
<dbReference type="AlphaFoldDB" id="A0A812BTR8"/>
<comment type="caution">
    <text evidence="1">The sequence shown here is derived from an EMBL/GenBank/DDBJ whole genome shotgun (WGS) entry which is preliminary data.</text>
</comment>
<gene>
    <name evidence="1" type="ORF">SPHA_23925</name>
</gene>
<evidence type="ECO:0000313" key="1">
    <source>
        <dbReference type="EMBL" id="CAE1243670.1"/>
    </source>
</evidence>
<sequence length="202" mass="22251">MFLSIHPSLLKRSRGILVSLFQLHTPDTCCFYLSQSNIYLSLFHISNVCYILILVLCHSSIDHCPPKLSSATKADSPSCSTASSMPEPTGTVHVHQTALVFHRPSQSVHVQYIFFFPPAITCSHLPGNILTPVLSIHPSLIHASIRIIASQSVHPSIHIPPLRPSISHVINPSIPSDDSLWPPSLFIHLSQVCIHPSPFLKP</sequence>
<name>A0A812BTR8_ACAPH</name>
<dbReference type="Proteomes" id="UP000597762">
    <property type="component" value="Unassembled WGS sequence"/>
</dbReference>
<reference evidence="1" key="1">
    <citation type="submission" date="2021-01" db="EMBL/GenBank/DDBJ databases">
        <authorList>
            <person name="Li R."/>
            <person name="Bekaert M."/>
        </authorList>
    </citation>
    <scope>NUCLEOTIDE SEQUENCE</scope>
    <source>
        <strain evidence="1">Farmed</strain>
    </source>
</reference>
<evidence type="ECO:0000313" key="2">
    <source>
        <dbReference type="Proteomes" id="UP000597762"/>
    </source>
</evidence>
<dbReference type="EMBL" id="CAHIKZ030000888">
    <property type="protein sequence ID" value="CAE1243670.1"/>
    <property type="molecule type" value="Genomic_DNA"/>
</dbReference>
<organism evidence="1 2">
    <name type="scientific">Acanthosepion pharaonis</name>
    <name type="common">Pharaoh cuttlefish</name>
    <name type="synonym">Sepia pharaonis</name>
    <dbReference type="NCBI Taxonomy" id="158019"/>
    <lineage>
        <taxon>Eukaryota</taxon>
        <taxon>Metazoa</taxon>
        <taxon>Spiralia</taxon>
        <taxon>Lophotrochozoa</taxon>
        <taxon>Mollusca</taxon>
        <taxon>Cephalopoda</taxon>
        <taxon>Coleoidea</taxon>
        <taxon>Decapodiformes</taxon>
        <taxon>Sepiida</taxon>
        <taxon>Sepiina</taxon>
        <taxon>Sepiidae</taxon>
        <taxon>Acanthosepion</taxon>
    </lineage>
</organism>
<accession>A0A812BTR8</accession>